<dbReference type="Pfam" id="PF05699">
    <property type="entry name" value="Dimer_Tnp_hAT"/>
    <property type="match status" value="1"/>
</dbReference>
<protein>
    <recommendedName>
        <fullName evidence="1">HAT C-terminal dimerisation domain-containing protein</fullName>
    </recommendedName>
</protein>
<evidence type="ECO:0000313" key="2">
    <source>
        <dbReference type="EMBL" id="CAL4100128.1"/>
    </source>
</evidence>
<dbReference type="EMBL" id="CAXKWB010011126">
    <property type="protein sequence ID" value="CAL4100128.1"/>
    <property type="molecule type" value="Genomic_DNA"/>
</dbReference>
<organism evidence="2 3">
    <name type="scientific">Meganyctiphanes norvegica</name>
    <name type="common">Northern krill</name>
    <name type="synonym">Thysanopoda norvegica</name>
    <dbReference type="NCBI Taxonomy" id="48144"/>
    <lineage>
        <taxon>Eukaryota</taxon>
        <taxon>Metazoa</taxon>
        <taxon>Ecdysozoa</taxon>
        <taxon>Arthropoda</taxon>
        <taxon>Crustacea</taxon>
        <taxon>Multicrustacea</taxon>
        <taxon>Malacostraca</taxon>
        <taxon>Eumalacostraca</taxon>
        <taxon>Eucarida</taxon>
        <taxon>Euphausiacea</taxon>
        <taxon>Euphausiidae</taxon>
        <taxon>Meganyctiphanes</taxon>
    </lineage>
</organism>
<dbReference type="GO" id="GO:0046983">
    <property type="term" value="F:protein dimerization activity"/>
    <property type="evidence" value="ECO:0007669"/>
    <property type="project" value="InterPro"/>
</dbReference>
<keyword evidence="3" id="KW-1185">Reference proteome</keyword>
<name>A0AAV2QW90_MEGNR</name>
<dbReference type="InterPro" id="IPR008906">
    <property type="entry name" value="HATC_C_dom"/>
</dbReference>
<evidence type="ECO:0000313" key="3">
    <source>
        <dbReference type="Proteomes" id="UP001497623"/>
    </source>
</evidence>
<gene>
    <name evidence="2" type="ORF">MNOR_LOCUS16721</name>
</gene>
<feature type="domain" description="HAT C-terminal dimerisation" evidence="1">
    <location>
        <begin position="38"/>
        <end position="112"/>
    </location>
</feature>
<dbReference type="AlphaFoldDB" id="A0AAV2QW90"/>
<evidence type="ECO:0000259" key="1">
    <source>
        <dbReference type="Pfam" id="PF05699"/>
    </source>
</evidence>
<dbReference type="InterPro" id="IPR012337">
    <property type="entry name" value="RNaseH-like_sf"/>
</dbReference>
<sequence>MNKDDIASTLFPVTQANVGSVLSKFSTKDLLDNEVKEYIDIVVADQVDFLKWWQDHKEKMPKLASIANRFLGAPPSSVESERLFSVGGLTYTPKRSRLLPANGEMLITLAFNLKHFSNMEIELPLPVETV</sequence>
<feature type="non-terminal residue" evidence="2">
    <location>
        <position position="130"/>
    </location>
</feature>
<dbReference type="PANTHER" id="PTHR47611">
    <property type="entry name" value="HAT DIMERISATION DOMAIN, C-TERMINAL"/>
    <property type="match status" value="1"/>
</dbReference>
<proteinExistence type="predicted"/>
<dbReference type="Proteomes" id="UP001497623">
    <property type="component" value="Unassembled WGS sequence"/>
</dbReference>
<reference evidence="2 3" key="1">
    <citation type="submission" date="2024-05" db="EMBL/GenBank/DDBJ databases">
        <authorList>
            <person name="Wallberg A."/>
        </authorList>
    </citation>
    <scope>NUCLEOTIDE SEQUENCE [LARGE SCALE GENOMIC DNA]</scope>
</reference>
<comment type="caution">
    <text evidence="2">The sequence shown here is derived from an EMBL/GenBank/DDBJ whole genome shotgun (WGS) entry which is preliminary data.</text>
</comment>
<dbReference type="PANTHER" id="PTHR47611:SF3">
    <property type="entry name" value="HAT C-TERMINAL DIMERISATION DOMAIN-CONTAINING PROTEIN"/>
    <property type="match status" value="1"/>
</dbReference>
<dbReference type="SUPFAM" id="SSF53098">
    <property type="entry name" value="Ribonuclease H-like"/>
    <property type="match status" value="1"/>
</dbReference>
<accession>A0AAV2QW90</accession>